<dbReference type="Proteomes" id="UP000229901">
    <property type="component" value="Unassembled WGS sequence"/>
</dbReference>
<gene>
    <name evidence="13" type="primary">cysS</name>
    <name evidence="15" type="ORF">COT97_02990</name>
</gene>
<feature type="short sequence motif" description="'KMSKS' region" evidence="13">
    <location>
        <begin position="271"/>
        <end position="275"/>
    </location>
</feature>
<feature type="binding site" evidence="13">
    <location>
        <position position="274"/>
    </location>
    <ligand>
        <name>ATP</name>
        <dbReference type="ChEBI" id="CHEBI:30616"/>
    </ligand>
</feature>
<dbReference type="InterPro" id="IPR024909">
    <property type="entry name" value="Cys-tRNA/MSH_ligase"/>
</dbReference>
<comment type="cofactor">
    <cofactor evidence="13">
        <name>Zn(2+)</name>
        <dbReference type="ChEBI" id="CHEBI:29105"/>
    </cofactor>
    <text evidence="13">Binds 1 zinc ion per subunit.</text>
</comment>
<dbReference type="GO" id="GO:0005524">
    <property type="term" value="F:ATP binding"/>
    <property type="evidence" value="ECO:0007669"/>
    <property type="project" value="UniProtKB-UniRule"/>
</dbReference>
<evidence type="ECO:0000256" key="12">
    <source>
        <dbReference type="ARBA" id="ARBA00047398"/>
    </source>
</evidence>
<dbReference type="Pfam" id="PF09190">
    <property type="entry name" value="DALR_2"/>
    <property type="match status" value="1"/>
</dbReference>
<feature type="binding site" evidence="13">
    <location>
        <position position="243"/>
    </location>
    <ligand>
        <name>Zn(2+)</name>
        <dbReference type="ChEBI" id="CHEBI:29105"/>
    </ligand>
</feature>
<protein>
    <recommendedName>
        <fullName evidence="13">Cysteine--tRNA ligase</fullName>
        <ecNumber evidence="13">6.1.1.16</ecNumber>
    </recommendedName>
    <alternativeName>
        <fullName evidence="13">Cysteinyl-tRNA synthetase</fullName>
        <shortName evidence="13">CysRS</shortName>
    </alternativeName>
</protein>
<evidence type="ECO:0000256" key="6">
    <source>
        <dbReference type="ARBA" id="ARBA00022723"/>
    </source>
</evidence>
<reference evidence="16" key="1">
    <citation type="submission" date="2017-09" db="EMBL/GenBank/DDBJ databases">
        <title>Depth-based differentiation of microbial function through sediment-hosted aquifers and enrichment of novel symbionts in the deep terrestrial subsurface.</title>
        <authorList>
            <person name="Probst A.J."/>
            <person name="Ladd B."/>
            <person name="Jarett J.K."/>
            <person name="Geller-Mcgrath D.E."/>
            <person name="Sieber C.M.K."/>
            <person name="Emerson J.B."/>
            <person name="Anantharaman K."/>
            <person name="Thomas B.C."/>
            <person name="Malmstrom R."/>
            <person name="Stieglmeier M."/>
            <person name="Klingl A."/>
            <person name="Woyke T."/>
            <person name="Ryan C.M."/>
            <person name="Banfield J.F."/>
        </authorList>
    </citation>
    <scope>NUCLEOTIDE SEQUENCE [LARGE SCALE GENOMIC DNA]</scope>
</reference>
<evidence type="ECO:0000256" key="11">
    <source>
        <dbReference type="ARBA" id="ARBA00023146"/>
    </source>
</evidence>
<dbReference type="PANTHER" id="PTHR10890:SF3">
    <property type="entry name" value="CYSTEINE--TRNA LIGASE, CYTOPLASMIC"/>
    <property type="match status" value="1"/>
</dbReference>
<evidence type="ECO:0000256" key="13">
    <source>
        <dbReference type="HAMAP-Rule" id="MF_00041"/>
    </source>
</evidence>
<dbReference type="SUPFAM" id="SSF47323">
    <property type="entry name" value="Anticodon-binding domain of a subclass of class I aminoacyl-tRNA synthetases"/>
    <property type="match status" value="1"/>
</dbReference>
<dbReference type="GO" id="GO:0005829">
    <property type="term" value="C:cytosol"/>
    <property type="evidence" value="ECO:0007669"/>
    <property type="project" value="TreeGrafter"/>
</dbReference>
<evidence type="ECO:0000256" key="4">
    <source>
        <dbReference type="ARBA" id="ARBA00022490"/>
    </source>
</evidence>
<dbReference type="Gene3D" id="3.40.50.620">
    <property type="entry name" value="HUPs"/>
    <property type="match status" value="1"/>
</dbReference>
<evidence type="ECO:0000256" key="5">
    <source>
        <dbReference type="ARBA" id="ARBA00022598"/>
    </source>
</evidence>
<feature type="binding site" evidence="13">
    <location>
        <position position="214"/>
    </location>
    <ligand>
        <name>Zn(2+)</name>
        <dbReference type="ChEBI" id="CHEBI:29105"/>
    </ligand>
</feature>
<dbReference type="NCBIfam" id="TIGR00435">
    <property type="entry name" value="cysS"/>
    <property type="match status" value="1"/>
</dbReference>
<evidence type="ECO:0000313" key="15">
    <source>
        <dbReference type="EMBL" id="PIR94111.1"/>
    </source>
</evidence>
<evidence type="ECO:0000256" key="7">
    <source>
        <dbReference type="ARBA" id="ARBA00022741"/>
    </source>
</evidence>
<comment type="caution">
    <text evidence="15">The sequence shown here is derived from an EMBL/GenBank/DDBJ whole genome shotgun (WGS) entry which is preliminary data.</text>
</comment>
<keyword evidence="10 13" id="KW-0648">Protein biosynthesis</keyword>
<feature type="domain" description="Cysteinyl-tRNA synthetase class Ia DALR" evidence="14">
    <location>
        <begin position="355"/>
        <end position="421"/>
    </location>
</feature>
<dbReference type="InterPro" id="IPR009080">
    <property type="entry name" value="tRNAsynth_Ia_anticodon-bd"/>
</dbReference>
<dbReference type="HAMAP" id="MF_00041">
    <property type="entry name" value="Cys_tRNA_synth"/>
    <property type="match status" value="1"/>
</dbReference>
<keyword evidence="6 13" id="KW-0479">Metal-binding</keyword>
<sequence>MLKLYNTLSRQNEIFVPLTDKKVKMYTCGPTVYNYIHIGNYTTYLFSDLLKRYLLHSGFRVNDVMNITDVDDKTIKGSSEAGSTLTDFTQKYEQTFYDDLKQLHILKAKKYPHATHYIKQIIKLIKQLEKNGFAYQAEDKSVYYDISEFESYGKLANLENQNLKTGAAGRTNSDEYEKDNVGDFALWKAHNQADGDIKWDSPWGPGRPGWHIECSAMIMKLLGDQIDIHIGGEDLIFPHHQNEIAQTEAITEKQFVKYWLHKAHLKVDNKKMSKSLGNFFLLKDVATENSGVMAFRFLVTTSHYRQPLNFTRESLQASAEALNKIYNFVDRLNIANGSDNQLEKIERLITENVKQFELYMNDDLNTPNAIATLFTFINEINKYLDQKQVGGKAAKMLTNHLKQLDKVWAFIFTRKKVDKNFEQRVETLIKSRNDHRKNRNFAEADKIRDELAKMNVEIKDEGEKTHWTIK</sequence>
<dbReference type="InterPro" id="IPR015803">
    <property type="entry name" value="Cys-tRNA-ligase"/>
</dbReference>
<keyword evidence="9 13" id="KW-0067">ATP-binding</keyword>
<dbReference type="Gene3D" id="1.20.120.1910">
    <property type="entry name" value="Cysteine-tRNA ligase, C-terminal anti-codon recognition domain"/>
    <property type="match status" value="1"/>
</dbReference>
<keyword evidence="8 13" id="KW-0862">Zinc</keyword>
<dbReference type="InterPro" id="IPR015273">
    <property type="entry name" value="Cys-tRNA-synt_Ia_DALR"/>
</dbReference>
<evidence type="ECO:0000256" key="8">
    <source>
        <dbReference type="ARBA" id="ARBA00022833"/>
    </source>
</evidence>
<dbReference type="InterPro" id="IPR056411">
    <property type="entry name" value="CysS_C"/>
</dbReference>
<dbReference type="FunFam" id="3.40.50.620:FF:000130">
    <property type="entry name" value="Cysteine--tRNA ligase"/>
    <property type="match status" value="1"/>
</dbReference>
<keyword evidence="7 13" id="KW-0547">Nucleotide-binding</keyword>
<feature type="binding site" evidence="13">
    <location>
        <position position="28"/>
    </location>
    <ligand>
        <name>Zn(2+)</name>
        <dbReference type="ChEBI" id="CHEBI:29105"/>
    </ligand>
</feature>
<evidence type="ECO:0000313" key="16">
    <source>
        <dbReference type="Proteomes" id="UP000229901"/>
    </source>
</evidence>
<dbReference type="PRINTS" id="PR00983">
    <property type="entry name" value="TRNASYNTHCYS"/>
</dbReference>
<dbReference type="Pfam" id="PF01406">
    <property type="entry name" value="tRNA-synt_1e"/>
    <property type="match status" value="1"/>
</dbReference>
<dbReference type="SUPFAM" id="SSF52374">
    <property type="entry name" value="Nucleotidylyl transferase"/>
    <property type="match status" value="1"/>
</dbReference>
<dbReference type="EC" id="6.1.1.16" evidence="13"/>
<dbReference type="Pfam" id="PF23493">
    <property type="entry name" value="CysS_C"/>
    <property type="match status" value="1"/>
</dbReference>
<evidence type="ECO:0000256" key="1">
    <source>
        <dbReference type="ARBA" id="ARBA00004496"/>
    </source>
</evidence>
<proteinExistence type="inferred from homology"/>
<comment type="subunit">
    <text evidence="3 13">Monomer.</text>
</comment>
<dbReference type="SMART" id="SM00840">
    <property type="entry name" value="DALR_2"/>
    <property type="match status" value="1"/>
</dbReference>
<evidence type="ECO:0000256" key="10">
    <source>
        <dbReference type="ARBA" id="ARBA00022917"/>
    </source>
</evidence>
<name>A0A2H0V4X0_9BACT</name>
<dbReference type="AlphaFoldDB" id="A0A2H0V4X0"/>
<feature type="binding site" evidence="13">
    <location>
        <position position="239"/>
    </location>
    <ligand>
        <name>Zn(2+)</name>
        <dbReference type="ChEBI" id="CHEBI:29105"/>
    </ligand>
</feature>
<dbReference type="GO" id="GO:0006423">
    <property type="term" value="P:cysteinyl-tRNA aminoacylation"/>
    <property type="evidence" value="ECO:0007669"/>
    <property type="project" value="UniProtKB-UniRule"/>
</dbReference>
<comment type="catalytic activity">
    <reaction evidence="12 13">
        <text>tRNA(Cys) + L-cysteine + ATP = L-cysteinyl-tRNA(Cys) + AMP + diphosphate</text>
        <dbReference type="Rhea" id="RHEA:17773"/>
        <dbReference type="Rhea" id="RHEA-COMP:9661"/>
        <dbReference type="Rhea" id="RHEA-COMP:9679"/>
        <dbReference type="ChEBI" id="CHEBI:30616"/>
        <dbReference type="ChEBI" id="CHEBI:33019"/>
        <dbReference type="ChEBI" id="CHEBI:35235"/>
        <dbReference type="ChEBI" id="CHEBI:78442"/>
        <dbReference type="ChEBI" id="CHEBI:78517"/>
        <dbReference type="ChEBI" id="CHEBI:456215"/>
        <dbReference type="EC" id="6.1.1.16"/>
    </reaction>
</comment>
<dbReference type="GO" id="GO:0008270">
    <property type="term" value="F:zinc ion binding"/>
    <property type="evidence" value="ECO:0007669"/>
    <property type="project" value="UniProtKB-UniRule"/>
</dbReference>
<keyword evidence="4 13" id="KW-0963">Cytoplasm</keyword>
<keyword evidence="5 13" id="KW-0436">Ligase</keyword>
<dbReference type="InterPro" id="IPR032678">
    <property type="entry name" value="tRNA-synt_1_cat_dom"/>
</dbReference>
<feature type="short sequence motif" description="'HIGH' region" evidence="13">
    <location>
        <begin position="30"/>
        <end position="40"/>
    </location>
</feature>
<dbReference type="CDD" id="cd00672">
    <property type="entry name" value="CysRS_core"/>
    <property type="match status" value="1"/>
</dbReference>
<organism evidence="15 16">
    <name type="scientific">Candidatus Falkowbacteria bacterium CG10_big_fil_rev_8_21_14_0_10_39_11</name>
    <dbReference type="NCBI Taxonomy" id="1974565"/>
    <lineage>
        <taxon>Bacteria</taxon>
        <taxon>Candidatus Falkowiibacteriota</taxon>
    </lineage>
</organism>
<keyword evidence="11 13" id="KW-0030">Aminoacyl-tRNA synthetase</keyword>
<accession>A0A2H0V4X0</accession>
<dbReference type="PANTHER" id="PTHR10890">
    <property type="entry name" value="CYSTEINYL-TRNA SYNTHETASE"/>
    <property type="match status" value="1"/>
</dbReference>
<dbReference type="InterPro" id="IPR014729">
    <property type="entry name" value="Rossmann-like_a/b/a_fold"/>
</dbReference>
<evidence type="ECO:0000259" key="14">
    <source>
        <dbReference type="SMART" id="SM00840"/>
    </source>
</evidence>
<evidence type="ECO:0000256" key="3">
    <source>
        <dbReference type="ARBA" id="ARBA00011245"/>
    </source>
</evidence>
<dbReference type="GO" id="GO:0004817">
    <property type="term" value="F:cysteine-tRNA ligase activity"/>
    <property type="evidence" value="ECO:0007669"/>
    <property type="project" value="UniProtKB-UniRule"/>
</dbReference>
<comment type="similarity">
    <text evidence="2 13">Belongs to the class-I aminoacyl-tRNA synthetase family.</text>
</comment>
<evidence type="ECO:0000256" key="2">
    <source>
        <dbReference type="ARBA" id="ARBA00005594"/>
    </source>
</evidence>
<dbReference type="EMBL" id="PFAP01000018">
    <property type="protein sequence ID" value="PIR94111.1"/>
    <property type="molecule type" value="Genomic_DNA"/>
</dbReference>
<comment type="subcellular location">
    <subcellularLocation>
        <location evidence="1 13">Cytoplasm</location>
    </subcellularLocation>
</comment>
<evidence type="ECO:0000256" key="9">
    <source>
        <dbReference type="ARBA" id="ARBA00022840"/>
    </source>
</evidence>